<dbReference type="GeneID" id="20077452"/>
<dbReference type="eggNOG" id="KOG2793">
    <property type="taxonomic scope" value="Eukaryota"/>
</dbReference>
<dbReference type="Gene3D" id="3.40.50.150">
    <property type="entry name" value="Vaccinia Virus protein VP39"/>
    <property type="match status" value="1"/>
</dbReference>
<name>A0A024UTZ7_9STRA</name>
<dbReference type="PROSITE" id="PS51257">
    <property type="entry name" value="PROKAR_LIPOPROTEIN"/>
    <property type="match status" value="1"/>
</dbReference>
<dbReference type="InterPro" id="IPR029063">
    <property type="entry name" value="SAM-dependent_MTases_sf"/>
</dbReference>
<dbReference type="RefSeq" id="XP_008861402.1">
    <property type="nucleotide sequence ID" value="XM_008863180.1"/>
</dbReference>
<dbReference type="Pfam" id="PF10294">
    <property type="entry name" value="Methyltransf_16"/>
    <property type="match status" value="1"/>
</dbReference>
<evidence type="ECO:0000313" key="1">
    <source>
        <dbReference type="EMBL" id="ETW09991.1"/>
    </source>
</evidence>
<protein>
    <submittedName>
        <fullName evidence="1">Uncharacterized protein</fullName>
    </submittedName>
</protein>
<reference evidence="1" key="1">
    <citation type="submission" date="2013-12" db="EMBL/GenBank/DDBJ databases">
        <title>The Genome Sequence of Aphanomyces invadans NJM9701.</title>
        <authorList>
            <consortium name="The Broad Institute Genomics Platform"/>
            <person name="Russ C."/>
            <person name="Tyler B."/>
            <person name="van West P."/>
            <person name="Dieguez-Uribeondo J."/>
            <person name="Young S.K."/>
            <person name="Zeng Q."/>
            <person name="Gargeya S."/>
            <person name="Fitzgerald M."/>
            <person name="Abouelleil A."/>
            <person name="Alvarado L."/>
            <person name="Chapman S.B."/>
            <person name="Gainer-Dewar J."/>
            <person name="Goldberg J."/>
            <person name="Griggs A."/>
            <person name="Gujja S."/>
            <person name="Hansen M."/>
            <person name="Howarth C."/>
            <person name="Imamovic A."/>
            <person name="Ireland A."/>
            <person name="Larimer J."/>
            <person name="McCowan C."/>
            <person name="Murphy C."/>
            <person name="Pearson M."/>
            <person name="Poon T.W."/>
            <person name="Priest M."/>
            <person name="Roberts A."/>
            <person name="Saif S."/>
            <person name="Shea T."/>
            <person name="Sykes S."/>
            <person name="Wortman J."/>
            <person name="Nusbaum C."/>
            <person name="Birren B."/>
        </authorList>
    </citation>
    <scope>NUCLEOTIDE SEQUENCE [LARGE SCALE GENOMIC DNA]</scope>
    <source>
        <strain evidence="1">NJM9701</strain>
    </source>
</reference>
<sequence>MSVQARILVLPVWSDLIVRAQPPPSTLLSVSCCLRLFSVHTPAGSVKVTVEERYGHAMASHVWDAGICLSFFLQTHYIPHLNPSTSLRAMEIASGSGLLGLVLATLLPARSTLVLTEKPTSLELLQHNLEQLQPISSTHISICGLEWGNQVHLLDLPHRDKSTDLLVLADVLYNWAAHPQLWSTVAAVASPSTTIYLAHKHRAATSTAALRHLETYGTCPSCPAVSCALNSPSSCGWKNGLWKLHRCASYGATDIFQLVIQPPHTEMDV</sequence>
<dbReference type="PANTHER" id="PTHR14614">
    <property type="entry name" value="HEPATOCELLULAR CARCINOMA-ASSOCIATED ANTIGEN"/>
    <property type="match status" value="1"/>
</dbReference>
<accession>A0A024UTZ7</accession>
<dbReference type="InterPro" id="IPR019410">
    <property type="entry name" value="Methyltransf_16"/>
</dbReference>
<organism evidence="1">
    <name type="scientific">Aphanomyces invadans</name>
    <dbReference type="NCBI Taxonomy" id="157072"/>
    <lineage>
        <taxon>Eukaryota</taxon>
        <taxon>Sar</taxon>
        <taxon>Stramenopiles</taxon>
        <taxon>Oomycota</taxon>
        <taxon>Saprolegniomycetes</taxon>
        <taxon>Saprolegniales</taxon>
        <taxon>Verrucalvaceae</taxon>
        <taxon>Aphanomyces</taxon>
    </lineage>
</organism>
<dbReference type="SUPFAM" id="SSF53335">
    <property type="entry name" value="S-adenosyl-L-methionine-dependent methyltransferases"/>
    <property type="match status" value="1"/>
</dbReference>
<dbReference type="AlphaFoldDB" id="A0A024UTZ7"/>
<dbReference type="OrthoDB" id="62919at2759"/>
<dbReference type="EMBL" id="KI913952">
    <property type="protein sequence ID" value="ETW09991.1"/>
    <property type="molecule type" value="Genomic_DNA"/>
</dbReference>
<dbReference type="VEuPathDB" id="FungiDB:H310_00402"/>
<dbReference type="STRING" id="157072.A0A024UTZ7"/>
<proteinExistence type="predicted"/>
<gene>
    <name evidence="1" type="ORF">H310_00402</name>
</gene>